<dbReference type="STRING" id="1166073.SAMN05192530_10994"/>
<dbReference type="AlphaFoldDB" id="A0A1H0L9F1"/>
<organism evidence="1 2">
    <name type="scientific">Aureimonas jatrophae</name>
    <dbReference type="NCBI Taxonomy" id="1166073"/>
    <lineage>
        <taxon>Bacteria</taxon>
        <taxon>Pseudomonadati</taxon>
        <taxon>Pseudomonadota</taxon>
        <taxon>Alphaproteobacteria</taxon>
        <taxon>Hyphomicrobiales</taxon>
        <taxon>Aurantimonadaceae</taxon>
        <taxon>Aureimonas</taxon>
    </lineage>
</organism>
<accession>A0A1H0L9F1</accession>
<sequence length="150" mass="16068">MGSWQGILALLAIAWTLQCAGTLVQVRRYRDAFRELSNGWSDGWMGAGKGGSAWRGAALAMVVVGPDERVRRAVTIRGRTVFARAERLSHLEGMTTATLRETAGQAPRDAVQAALLSALDQIATVRAAQEARAETSAHVSHSENWADAPA</sequence>
<keyword evidence="2" id="KW-1185">Reference proteome</keyword>
<reference evidence="1 2" key="1">
    <citation type="submission" date="2016-10" db="EMBL/GenBank/DDBJ databases">
        <authorList>
            <person name="de Groot N.N."/>
        </authorList>
    </citation>
    <scope>NUCLEOTIDE SEQUENCE [LARGE SCALE GENOMIC DNA]</scope>
    <source>
        <strain evidence="2">L7-484,KACC 16230,DSM 25025</strain>
    </source>
</reference>
<dbReference type="GO" id="GO:0003677">
    <property type="term" value="F:DNA binding"/>
    <property type="evidence" value="ECO:0007669"/>
    <property type="project" value="UniProtKB-KW"/>
</dbReference>
<protein>
    <submittedName>
        <fullName evidence="1">DNA-binding transcriptional regulator of glucitol operon</fullName>
    </submittedName>
</protein>
<dbReference type="OrthoDB" id="7907309at2"/>
<dbReference type="EMBL" id="FNIT01000009">
    <property type="protein sequence ID" value="SDO64745.1"/>
    <property type="molecule type" value="Genomic_DNA"/>
</dbReference>
<evidence type="ECO:0000313" key="1">
    <source>
        <dbReference type="EMBL" id="SDO64745.1"/>
    </source>
</evidence>
<evidence type="ECO:0000313" key="2">
    <source>
        <dbReference type="Proteomes" id="UP000198793"/>
    </source>
</evidence>
<dbReference type="Proteomes" id="UP000198793">
    <property type="component" value="Unassembled WGS sequence"/>
</dbReference>
<gene>
    <name evidence="1" type="ORF">SAMN05192530_10994</name>
</gene>
<proteinExistence type="predicted"/>
<dbReference type="RefSeq" id="WP_090675997.1">
    <property type="nucleotide sequence ID" value="NZ_FNIT01000009.1"/>
</dbReference>
<keyword evidence="1" id="KW-0238">DNA-binding</keyword>
<dbReference type="InterPro" id="IPR009693">
    <property type="entry name" value="Glucitol_operon_activator"/>
</dbReference>
<name>A0A1H0L9F1_9HYPH</name>
<dbReference type="Pfam" id="PF06923">
    <property type="entry name" value="GutM"/>
    <property type="match status" value="1"/>
</dbReference>